<gene>
    <name evidence="3" type="ORF">Q9L58_003276</name>
</gene>
<evidence type="ECO:0008006" key="5">
    <source>
        <dbReference type="Google" id="ProtNLM"/>
    </source>
</evidence>
<protein>
    <recommendedName>
        <fullName evidence="5">Transmembrane protein</fullName>
    </recommendedName>
</protein>
<reference evidence="3 4" key="1">
    <citation type="submission" date="2024-02" db="EMBL/GenBank/DDBJ databases">
        <title>Discinaceae phylogenomics.</title>
        <authorList>
            <person name="Dirks A.C."/>
            <person name="James T.Y."/>
        </authorList>
    </citation>
    <scope>NUCLEOTIDE SEQUENCE [LARGE SCALE GENOMIC DNA]</scope>
    <source>
        <strain evidence="3 4">ACD0624</strain>
    </source>
</reference>
<keyword evidence="1" id="KW-0472">Membrane</keyword>
<name>A0ABR3GP65_9PEZI</name>
<feature type="signal peptide" evidence="2">
    <location>
        <begin position="1"/>
        <end position="29"/>
    </location>
</feature>
<sequence>MLNLTRLLTLRTSFAFMLLLLAIASVIAGHPFQALAENTARDVAHQNERRVASSAPSLRLSQMYMHEPRDRTITPAVMAVIVGGISFIVAGLMA</sequence>
<feature type="chain" id="PRO_5047049474" description="Transmembrane protein" evidence="2">
    <location>
        <begin position="30"/>
        <end position="94"/>
    </location>
</feature>
<evidence type="ECO:0000256" key="1">
    <source>
        <dbReference type="SAM" id="Phobius"/>
    </source>
</evidence>
<organism evidence="3 4">
    <name type="scientific">Discina gigas</name>
    <dbReference type="NCBI Taxonomy" id="1032678"/>
    <lineage>
        <taxon>Eukaryota</taxon>
        <taxon>Fungi</taxon>
        <taxon>Dikarya</taxon>
        <taxon>Ascomycota</taxon>
        <taxon>Pezizomycotina</taxon>
        <taxon>Pezizomycetes</taxon>
        <taxon>Pezizales</taxon>
        <taxon>Discinaceae</taxon>
        <taxon>Discina</taxon>
    </lineage>
</organism>
<keyword evidence="1" id="KW-0812">Transmembrane</keyword>
<dbReference type="EMBL" id="JBBBZM010000031">
    <property type="protein sequence ID" value="KAL0637716.1"/>
    <property type="molecule type" value="Genomic_DNA"/>
</dbReference>
<dbReference type="Proteomes" id="UP001447188">
    <property type="component" value="Unassembled WGS sequence"/>
</dbReference>
<comment type="caution">
    <text evidence="3">The sequence shown here is derived from an EMBL/GenBank/DDBJ whole genome shotgun (WGS) entry which is preliminary data.</text>
</comment>
<evidence type="ECO:0000313" key="4">
    <source>
        <dbReference type="Proteomes" id="UP001447188"/>
    </source>
</evidence>
<keyword evidence="2" id="KW-0732">Signal</keyword>
<feature type="transmembrane region" description="Helical" evidence="1">
    <location>
        <begin position="73"/>
        <end position="93"/>
    </location>
</feature>
<proteinExistence type="predicted"/>
<keyword evidence="1" id="KW-1133">Transmembrane helix</keyword>
<evidence type="ECO:0000313" key="3">
    <source>
        <dbReference type="EMBL" id="KAL0637716.1"/>
    </source>
</evidence>
<evidence type="ECO:0000256" key="2">
    <source>
        <dbReference type="SAM" id="SignalP"/>
    </source>
</evidence>
<keyword evidence="4" id="KW-1185">Reference proteome</keyword>
<accession>A0ABR3GP65</accession>